<reference evidence="3" key="1">
    <citation type="submission" date="2024-07" db="EMBL/GenBank/DDBJ databases">
        <title>Two chromosome-level genome assemblies of Korean endemic species Abeliophyllum distichum and Forsythia ovata (Oleaceae).</title>
        <authorList>
            <person name="Jang H."/>
        </authorList>
    </citation>
    <scope>NUCLEOTIDE SEQUENCE [LARGE SCALE GENOMIC DNA]</scope>
</reference>
<name>A0ABD1W5Q7_9LAMI</name>
<evidence type="ECO:0000313" key="2">
    <source>
        <dbReference type="EMBL" id="KAL2544984.1"/>
    </source>
</evidence>
<sequence length="154" mass="15958">MADSDWIGLIYIRPGSILEYPNVHIDLSFSEADREDWIRGGADYCFDLQTNPLPALKSFIPKSSAPKSSIPSTSLPSDSSHPTESPIDEPSSPPAPSSEASSPTPTTSKSNPPDALRPAASDAASVDAPTSDDSGAAALKISSAIVATAQLSCT</sequence>
<evidence type="ECO:0000256" key="1">
    <source>
        <dbReference type="SAM" id="MobiDB-lite"/>
    </source>
</evidence>
<feature type="compositionally biased region" description="Low complexity" evidence="1">
    <location>
        <begin position="97"/>
        <end position="134"/>
    </location>
</feature>
<dbReference type="AlphaFoldDB" id="A0ABD1W5Q7"/>
<feature type="region of interest" description="Disordered" evidence="1">
    <location>
        <begin position="57"/>
        <end position="134"/>
    </location>
</feature>
<comment type="caution">
    <text evidence="2">The sequence shown here is derived from an EMBL/GenBank/DDBJ whole genome shotgun (WGS) entry which is preliminary data.</text>
</comment>
<accession>A0ABD1W5Q7</accession>
<proteinExistence type="predicted"/>
<dbReference type="EMBL" id="JBFOLJ010000004">
    <property type="protein sequence ID" value="KAL2544984.1"/>
    <property type="molecule type" value="Genomic_DNA"/>
</dbReference>
<organism evidence="2 3">
    <name type="scientific">Forsythia ovata</name>
    <dbReference type="NCBI Taxonomy" id="205694"/>
    <lineage>
        <taxon>Eukaryota</taxon>
        <taxon>Viridiplantae</taxon>
        <taxon>Streptophyta</taxon>
        <taxon>Embryophyta</taxon>
        <taxon>Tracheophyta</taxon>
        <taxon>Spermatophyta</taxon>
        <taxon>Magnoliopsida</taxon>
        <taxon>eudicotyledons</taxon>
        <taxon>Gunneridae</taxon>
        <taxon>Pentapetalae</taxon>
        <taxon>asterids</taxon>
        <taxon>lamiids</taxon>
        <taxon>Lamiales</taxon>
        <taxon>Oleaceae</taxon>
        <taxon>Forsythieae</taxon>
        <taxon>Forsythia</taxon>
    </lineage>
</organism>
<protein>
    <submittedName>
        <fullName evidence="2">Uncharacterized protein</fullName>
    </submittedName>
</protein>
<gene>
    <name evidence="2" type="ORF">Fot_14217</name>
</gene>
<keyword evidence="3" id="KW-1185">Reference proteome</keyword>
<feature type="compositionally biased region" description="Low complexity" evidence="1">
    <location>
        <begin position="57"/>
        <end position="90"/>
    </location>
</feature>
<dbReference type="Proteomes" id="UP001604277">
    <property type="component" value="Unassembled WGS sequence"/>
</dbReference>
<evidence type="ECO:0000313" key="3">
    <source>
        <dbReference type="Proteomes" id="UP001604277"/>
    </source>
</evidence>